<sequence>MTCFVRQRIASILVRHISSSAISSSGSKIKVPIIYKSQEINEETQNEPLTLQLLSWGRGASGQLGGGTEEIRLYPAPVANLHVLPSSFNLSSTPGQVHLVKEEEKGRSSEVGISCGLFHSAIIVDGNLWIWGKGDGGRLGFGHENPAYFPTLNPNLDPVKCIALGGVHSVALTSLGQVFTWGYGGFGALGHSVYHRELLPRLVEGNWNGRICHITTSGTHTAAISESGEVYTWGRDQGDGRLGLGPNPGPNEGGGLSIPCKVKALPVPATAVSCGGFFTLVLTEEGQIWNWGANSNYELGRGDKIGGWQPKPILNLENVRVVQIASGGYHCLALTDDSKVLSWGFGGHGQLGHSSIESQKVPRVIDALADHRVVYITCGGSSSAAITDEGKLYMWGNAKDHQLGVPGLPEVQPCPVEVKFLIDDDGLGAYNVLSVAIGASHAMCLVSRSGD</sequence>
<evidence type="ECO:0000313" key="4">
    <source>
        <dbReference type="EMBL" id="KAJ8760134.1"/>
    </source>
</evidence>
<keyword evidence="1" id="KW-0677">Repeat</keyword>
<dbReference type="PRINTS" id="PR00633">
    <property type="entry name" value="RCCNDNSATION"/>
</dbReference>
<feature type="repeat" description="RCC1" evidence="2">
    <location>
        <begin position="390"/>
        <end position="448"/>
    </location>
</feature>
<dbReference type="SUPFAM" id="SSF50985">
    <property type="entry name" value="RCC1/BLIP-II"/>
    <property type="match status" value="1"/>
</dbReference>
<accession>A0AAV8T1G7</accession>
<feature type="domain" description="RCC1-like" evidence="3">
    <location>
        <begin position="52"/>
        <end position="372"/>
    </location>
</feature>
<comment type="caution">
    <text evidence="4">The sequence shown here is derived from an EMBL/GenBank/DDBJ whole genome shotgun (WGS) entry which is preliminary data.</text>
</comment>
<evidence type="ECO:0000256" key="1">
    <source>
        <dbReference type="ARBA" id="ARBA00022737"/>
    </source>
</evidence>
<organism evidence="4 5">
    <name type="scientific">Erythroxylum novogranatense</name>
    <dbReference type="NCBI Taxonomy" id="1862640"/>
    <lineage>
        <taxon>Eukaryota</taxon>
        <taxon>Viridiplantae</taxon>
        <taxon>Streptophyta</taxon>
        <taxon>Embryophyta</taxon>
        <taxon>Tracheophyta</taxon>
        <taxon>Spermatophyta</taxon>
        <taxon>Magnoliopsida</taxon>
        <taxon>eudicotyledons</taxon>
        <taxon>Gunneridae</taxon>
        <taxon>Pentapetalae</taxon>
        <taxon>rosids</taxon>
        <taxon>fabids</taxon>
        <taxon>Malpighiales</taxon>
        <taxon>Erythroxylaceae</taxon>
        <taxon>Erythroxylum</taxon>
    </lineage>
</organism>
<evidence type="ECO:0000259" key="3">
    <source>
        <dbReference type="Pfam" id="PF25390"/>
    </source>
</evidence>
<dbReference type="InterPro" id="IPR009091">
    <property type="entry name" value="RCC1/BLIP-II"/>
</dbReference>
<dbReference type="PROSITE" id="PS50012">
    <property type="entry name" value="RCC1_3"/>
    <property type="match status" value="7"/>
</dbReference>
<name>A0AAV8T1G7_9ROSI</name>
<evidence type="ECO:0000256" key="2">
    <source>
        <dbReference type="PROSITE-ProRule" id="PRU00235"/>
    </source>
</evidence>
<dbReference type="PANTHER" id="PTHR22870:SF466">
    <property type="entry name" value="ANKYRIN REPEAT-CONTAINING PROTEIN"/>
    <property type="match status" value="1"/>
</dbReference>
<dbReference type="PANTHER" id="PTHR22870">
    <property type="entry name" value="REGULATOR OF CHROMOSOME CONDENSATION"/>
    <property type="match status" value="1"/>
</dbReference>
<feature type="repeat" description="RCC1" evidence="2">
    <location>
        <begin position="176"/>
        <end position="227"/>
    </location>
</feature>
<feature type="repeat" description="RCC1" evidence="2">
    <location>
        <begin position="338"/>
        <end position="389"/>
    </location>
</feature>
<proteinExistence type="predicted"/>
<dbReference type="Gene3D" id="2.130.10.30">
    <property type="entry name" value="Regulator of chromosome condensation 1/beta-lactamase-inhibitor protein II"/>
    <property type="match status" value="2"/>
</dbReference>
<dbReference type="Proteomes" id="UP001159364">
    <property type="component" value="Linkage Group LG07"/>
</dbReference>
<feature type="repeat" description="RCC1" evidence="2">
    <location>
        <begin position="286"/>
        <end position="337"/>
    </location>
</feature>
<dbReference type="InterPro" id="IPR000408">
    <property type="entry name" value="Reg_chr_condens"/>
</dbReference>
<dbReference type="AlphaFoldDB" id="A0AAV8T1G7"/>
<dbReference type="Pfam" id="PF25390">
    <property type="entry name" value="WD40_RLD"/>
    <property type="match status" value="1"/>
</dbReference>
<feature type="repeat" description="RCC1" evidence="2">
    <location>
        <begin position="51"/>
        <end position="126"/>
    </location>
</feature>
<dbReference type="EMBL" id="JAIWQS010000007">
    <property type="protein sequence ID" value="KAJ8760134.1"/>
    <property type="molecule type" value="Genomic_DNA"/>
</dbReference>
<dbReference type="InterPro" id="IPR051210">
    <property type="entry name" value="Ub_ligase/GEF_domain"/>
</dbReference>
<dbReference type="Pfam" id="PF00415">
    <property type="entry name" value="RCC1"/>
    <property type="match status" value="1"/>
</dbReference>
<gene>
    <name evidence="4" type="ORF">K2173_010990</name>
</gene>
<feature type="repeat" description="RCC1" evidence="2">
    <location>
        <begin position="228"/>
        <end position="285"/>
    </location>
</feature>
<dbReference type="InterPro" id="IPR058923">
    <property type="entry name" value="RCC1-like_dom"/>
</dbReference>
<keyword evidence="5" id="KW-1185">Reference proteome</keyword>
<evidence type="ECO:0000313" key="5">
    <source>
        <dbReference type="Proteomes" id="UP001159364"/>
    </source>
</evidence>
<reference evidence="4 5" key="1">
    <citation type="submission" date="2021-09" db="EMBL/GenBank/DDBJ databases">
        <title>Genomic insights and catalytic innovation underlie evolution of tropane alkaloids biosynthesis.</title>
        <authorList>
            <person name="Wang Y.-J."/>
            <person name="Tian T."/>
            <person name="Huang J.-P."/>
            <person name="Huang S.-X."/>
        </authorList>
    </citation>
    <scope>NUCLEOTIDE SEQUENCE [LARGE SCALE GENOMIC DNA]</scope>
    <source>
        <strain evidence="4">KIB-2018</strain>
        <tissue evidence="4">Leaf</tissue>
    </source>
</reference>
<feature type="repeat" description="RCC1" evidence="2">
    <location>
        <begin position="126"/>
        <end position="175"/>
    </location>
</feature>
<protein>
    <recommendedName>
        <fullName evidence="3">RCC1-like domain-containing protein</fullName>
    </recommendedName>
</protein>